<dbReference type="Gene3D" id="3.20.20.410">
    <property type="entry name" value="Protein of unknown function UPF0759"/>
    <property type="match status" value="1"/>
</dbReference>
<accession>A0A3B0XBM2</accession>
<evidence type="ECO:0008006" key="2">
    <source>
        <dbReference type="Google" id="ProtNLM"/>
    </source>
</evidence>
<name>A0A3B0XBM2_9ZZZZ</name>
<reference evidence="1" key="1">
    <citation type="submission" date="2018-06" db="EMBL/GenBank/DDBJ databases">
        <authorList>
            <person name="Zhirakovskaya E."/>
        </authorList>
    </citation>
    <scope>NUCLEOTIDE SEQUENCE</scope>
</reference>
<gene>
    <name evidence="1" type="ORF">MNBD_GAMMA08-2907</name>
</gene>
<proteinExistence type="predicted"/>
<protein>
    <recommendedName>
        <fullName evidence="2">DUF72 domain-containing protein</fullName>
    </recommendedName>
</protein>
<evidence type="ECO:0000313" key="1">
    <source>
        <dbReference type="EMBL" id="VAW62000.1"/>
    </source>
</evidence>
<dbReference type="InterPro" id="IPR036520">
    <property type="entry name" value="UPF0759_sf"/>
</dbReference>
<sequence length="154" mass="18076">MIHDKTIRVGACEWDHPQWLSHFYPDDLPEDWRLTYYANVFSTVLVPEAKWQAENVDFEQWAEDVPDSFRFYFLSENVAADDAKIKAQLGDLFAGFVAPTGNDEIALRHVKEKNLREWKAWLLQANYRVIFFMDDDLRVAQLSEFKSLVELMGL</sequence>
<dbReference type="AlphaFoldDB" id="A0A3B0XBM2"/>
<dbReference type="EMBL" id="UOFH01000203">
    <property type="protein sequence ID" value="VAW62000.1"/>
    <property type="molecule type" value="Genomic_DNA"/>
</dbReference>
<dbReference type="SUPFAM" id="SSF117396">
    <property type="entry name" value="TM1631-like"/>
    <property type="match status" value="1"/>
</dbReference>
<organism evidence="1">
    <name type="scientific">hydrothermal vent metagenome</name>
    <dbReference type="NCBI Taxonomy" id="652676"/>
    <lineage>
        <taxon>unclassified sequences</taxon>
        <taxon>metagenomes</taxon>
        <taxon>ecological metagenomes</taxon>
    </lineage>
</organism>